<dbReference type="STRING" id="429727.VE26_02485"/>
<dbReference type="CDD" id="cd06261">
    <property type="entry name" value="TM_PBP2"/>
    <property type="match status" value="1"/>
</dbReference>
<dbReference type="EMBL" id="JZEY01000054">
    <property type="protein sequence ID" value="KKB08935.1"/>
    <property type="molecule type" value="Genomic_DNA"/>
</dbReference>
<reference evidence="9 10" key="1">
    <citation type="submission" date="2015-03" db="EMBL/GenBank/DDBJ databases">
        <authorList>
            <person name="Hassan Y."/>
            <person name="Lepp D."/>
            <person name="Li X.-Z."/>
            <person name="Zhou T."/>
        </authorList>
    </citation>
    <scope>NUCLEOTIDE SEQUENCE [LARGE SCALE GENOMIC DNA]</scope>
    <source>
        <strain evidence="9 10">IPL18</strain>
    </source>
</reference>
<name>A0A0F5FK28_9HYPH</name>
<dbReference type="PANTHER" id="PTHR43163">
    <property type="entry name" value="DIPEPTIDE TRANSPORT SYSTEM PERMEASE PROTEIN DPPB-RELATED"/>
    <property type="match status" value="1"/>
</dbReference>
<comment type="caution">
    <text evidence="9">The sequence shown here is derived from an EMBL/GenBank/DDBJ whole genome shotgun (WGS) entry which is preliminary data.</text>
</comment>
<feature type="transmembrane region" description="Helical" evidence="7">
    <location>
        <begin position="7"/>
        <end position="25"/>
    </location>
</feature>
<keyword evidence="10" id="KW-1185">Reference proteome</keyword>
<dbReference type="AlphaFoldDB" id="A0A0F5FK28"/>
<comment type="subcellular location">
    <subcellularLocation>
        <location evidence="1 7">Cell membrane</location>
        <topology evidence="1 7">Multi-pass membrane protein</topology>
    </subcellularLocation>
</comment>
<keyword evidence="6 7" id="KW-0472">Membrane</keyword>
<evidence type="ECO:0000259" key="8">
    <source>
        <dbReference type="PROSITE" id="PS50928"/>
    </source>
</evidence>
<feature type="transmembrane region" description="Helical" evidence="7">
    <location>
        <begin position="245"/>
        <end position="266"/>
    </location>
</feature>
<dbReference type="Gene3D" id="1.10.3720.10">
    <property type="entry name" value="MetI-like"/>
    <property type="match status" value="1"/>
</dbReference>
<feature type="domain" description="ABC transmembrane type-1" evidence="8">
    <location>
        <begin position="98"/>
        <end position="310"/>
    </location>
</feature>
<comment type="similarity">
    <text evidence="7">Belongs to the binding-protein-dependent transport system permease family.</text>
</comment>
<dbReference type="PROSITE" id="PS50928">
    <property type="entry name" value="ABC_TM1"/>
    <property type="match status" value="1"/>
</dbReference>
<proteinExistence type="inferred from homology"/>
<evidence type="ECO:0000256" key="7">
    <source>
        <dbReference type="RuleBase" id="RU363032"/>
    </source>
</evidence>
<dbReference type="Pfam" id="PF00528">
    <property type="entry name" value="BPD_transp_1"/>
    <property type="match status" value="1"/>
</dbReference>
<protein>
    <submittedName>
        <fullName evidence="9">Peptide ABC transporter permease</fullName>
    </submittedName>
</protein>
<evidence type="ECO:0000256" key="3">
    <source>
        <dbReference type="ARBA" id="ARBA00022475"/>
    </source>
</evidence>
<keyword evidence="3" id="KW-1003">Cell membrane</keyword>
<dbReference type="GO" id="GO:0005886">
    <property type="term" value="C:plasma membrane"/>
    <property type="evidence" value="ECO:0007669"/>
    <property type="project" value="UniProtKB-SubCell"/>
</dbReference>
<dbReference type="SUPFAM" id="SSF161098">
    <property type="entry name" value="MetI-like"/>
    <property type="match status" value="1"/>
</dbReference>
<keyword evidence="2 7" id="KW-0813">Transport</keyword>
<keyword evidence="5 7" id="KW-1133">Transmembrane helix</keyword>
<evidence type="ECO:0000256" key="5">
    <source>
        <dbReference type="ARBA" id="ARBA00022989"/>
    </source>
</evidence>
<feature type="transmembrane region" description="Helical" evidence="7">
    <location>
        <begin position="93"/>
        <end position="119"/>
    </location>
</feature>
<dbReference type="Proteomes" id="UP000033649">
    <property type="component" value="Unassembled WGS sequence"/>
</dbReference>
<evidence type="ECO:0000313" key="10">
    <source>
        <dbReference type="Proteomes" id="UP000033649"/>
    </source>
</evidence>
<feature type="transmembrane region" description="Helical" evidence="7">
    <location>
        <begin position="140"/>
        <end position="158"/>
    </location>
</feature>
<keyword evidence="4 7" id="KW-0812">Transmembrane</keyword>
<sequence>MLYILRRVAFYLAAFFVAVTLNFFIPRIMPGDPSARIIASFQGRLNEAQVEAIRASYGTTGSLWEQYIGYVGQVLRMDFGISTVQFPEPTSSLLFYGATWTLVLVGIAITFAFLIGTMMGIHAAWNRGGFFDSVFTPINVMLNAFTPAVVALLLFYAFSLQLQWFPLGRAHATGLSPSWDPQFIGNVLYHATLPVLSILIVSFGGWHLGMRNVMINLLNEDFVILARAKGLSDRRVRYRYVARNAILPQITSLALSVGFLLGGALVTEQVFNYPGLGKFTVTAIESRDYSFIQAQLLLLTMSVLVANFLSDIANVILDPRLRKG</sequence>
<feature type="transmembrane region" description="Helical" evidence="7">
    <location>
        <begin position="296"/>
        <end position="317"/>
    </location>
</feature>
<evidence type="ECO:0000256" key="2">
    <source>
        <dbReference type="ARBA" id="ARBA00022448"/>
    </source>
</evidence>
<dbReference type="InterPro" id="IPR035906">
    <property type="entry name" value="MetI-like_sf"/>
</dbReference>
<dbReference type="GO" id="GO:0055085">
    <property type="term" value="P:transmembrane transport"/>
    <property type="evidence" value="ECO:0007669"/>
    <property type="project" value="InterPro"/>
</dbReference>
<gene>
    <name evidence="9" type="ORF">VE26_02485</name>
</gene>
<evidence type="ECO:0000256" key="4">
    <source>
        <dbReference type="ARBA" id="ARBA00022692"/>
    </source>
</evidence>
<dbReference type="InterPro" id="IPR000515">
    <property type="entry name" value="MetI-like"/>
</dbReference>
<accession>A0A0F5FK28</accession>
<dbReference type="OrthoDB" id="9805855at2"/>
<evidence type="ECO:0000313" key="9">
    <source>
        <dbReference type="EMBL" id="KKB08935.1"/>
    </source>
</evidence>
<evidence type="ECO:0000256" key="1">
    <source>
        <dbReference type="ARBA" id="ARBA00004651"/>
    </source>
</evidence>
<feature type="transmembrane region" description="Helical" evidence="7">
    <location>
        <begin position="187"/>
        <end position="208"/>
    </location>
</feature>
<dbReference type="PANTHER" id="PTHR43163:SF6">
    <property type="entry name" value="DIPEPTIDE TRANSPORT SYSTEM PERMEASE PROTEIN DPPB-RELATED"/>
    <property type="match status" value="1"/>
</dbReference>
<dbReference type="RefSeq" id="WP_046103625.1">
    <property type="nucleotide sequence ID" value="NZ_JZEY01000054.1"/>
</dbReference>
<dbReference type="PATRIC" id="fig|429727.3.peg.518"/>
<evidence type="ECO:0000256" key="6">
    <source>
        <dbReference type="ARBA" id="ARBA00023136"/>
    </source>
</evidence>
<organism evidence="9 10">
    <name type="scientific">Devosia chinhatensis</name>
    <dbReference type="NCBI Taxonomy" id="429727"/>
    <lineage>
        <taxon>Bacteria</taxon>
        <taxon>Pseudomonadati</taxon>
        <taxon>Pseudomonadota</taxon>
        <taxon>Alphaproteobacteria</taxon>
        <taxon>Hyphomicrobiales</taxon>
        <taxon>Devosiaceae</taxon>
        <taxon>Devosia</taxon>
    </lineage>
</organism>